<dbReference type="EMBL" id="SRLO01016655">
    <property type="protein sequence ID" value="TNN24023.1"/>
    <property type="molecule type" value="Genomic_DNA"/>
</dbReference>
<reference evidence="1 2" key="1">
    <citation type="submission" date="2019-03" db="EMBL/GenBank/DDBJ databases">
        <title>First draft genome of Liparis tanakae, snailfish: a comprehensive survey of snailfish specific genes.</title>
        <authorList>
            <person name="Kim W."/>
            <person name="Song I."/>
            <person name="Jeong J.-H."/>
            <person name="Kim D."/>
            <person name="Kim S."/>
            <person name="Ryu S."/>
            <person name="Song J.Y."/>
            <person name="Lee S.K."/>
        </authorList>
    </citation>
    <scope>NUCLEOTIDE SEQUENCE [LARGE SCALE GENOMIC DNA]</scope>
    <source>
        <tissue evidence="1">Muscle</tissue>
    </source>
</reference>
<evidence type="ECO:0000313" key="1">
    <source>
        <dbReference type="EMBL" id="TNN24023.1"/>
    </source>
</evidence>
<proteinExistence type="predicted"/>
<evidence type="ECO:0000313" key="2">
    <source>
        <dbReference type="Proteomes" id="UP000314294"/>
    </source>
</evidence>
<dbReference type="Proteomes" id="UP000314294">
    <property type="component" value="Unassembled WGS sequence"/>
</dbReference>
<dbReference type="AlphaFoldDB" id="A0A4Z2E5U9"/>
<organism evidence="1 2">
    <name type="scientific">Liparis tanakae</name>
    <name type="common">Tanaka's snailfish</name>
    <dbReference type="NCBI Taxonomy" id="230148"/>
    <lineage>
        <taxon>Eukaryota</taxon>
        <taxon>Metazoa</taxon>
        <taxon>Chordata</taxon>
        <taxon>Craniata</taxon>
        <taxon>Vertebrata</taxon>
        <taxon>Euteleostomi</taxon>
        <taxon>Actinopterygii</taxon>
        <taxon>Neopterygii</taxon>
        <taxon>Teleostei</taxon>
        <taxon>Neoteleostei</taxon>
        <taxon>Acanthomorphata</taxon>
        <taxon>Eupercaria</taxon>
        <taxon>Perciformes</taxon>
        <taxon>Cottioidei</taxon>
        <taxon>Cottales</taxon>
        <taxon>Liparidae</taxon>
        <taxon>Liparis</taxon>
    </lineage>
</organism>
<name>A0A4Z2E5U9_9TELE</name>
<keyword evidence="2" id="KW-1185">Reference proteome</keyword>
<accession>A0A4Z2E5U9</accession>
<sequence length="107" mass="11672">MDGRMALVSSRTTGTMWEHGPICISLLQPRAKRTTATSAVTDSPVAITGSTWGATDSSQGRMFLFVLTEQALLTAGTLDTHMFILNKKHNTSFLHNKPLHIPEQGSF</sequence>
<gene>
    <name evidence="1" type="ORF">EYF80_065854</name>
</gene>
<comment type="caution">
    <text evidence="1">The sequence shown here is derived from an EMBL/GenBank/DDBJ whole genome shotgun (WGS) entry which is preliminary data.</text>
</comment>
<protein>
    <submittedName>
        <fullName evidence="1">Uncharacterized protein</fullName>
    </submittedName>
</protein>